<dbReference type="InterPro" id="IPR022136">
    <property type="entry name" value="DUF3668"/>
</dbReference>
<reference evidence="4 5" key="1">
    <citation type="submission" date="2019-06" db="EMBL/GenBank/DDBJ databases">
        <title>Draft genomes of female and male turbot (Scophthalmus maximus).</title>
        <authorList>
            <person name="Xu H."/>
            <person name="Xu X.-W."/>
            <person name="Shao C."/>
            <person name="Chen S."/>
        </authorList>
    </citation>
    <scope>NUCLEOTIDE SEQUENCE [LARGE SCALE GENOMIC DNA]</scope>
    <source>
        <strain evidence="4">Ysfricsl-2016a</strain>
        <tissue evidence="4">Blood</tissue>
    </source>
</reference>
<dbReference type="Gene3D" id="2.60.40.150">
    <property type="entry name" value="C2 domain"/>
    <property type="match status" value="1"/>
</dbReference>
<sequence length="1293" mass="142892">MSSWLQRQTSSSSWCRSWKVRACVCSSDLSCVCTSHLSCVCSSDLSCVCSSDLSCVCSSDLSCVCSSDLSCVCSSDLSCVCSSDLSCVCSSDLSCVCSSDLSCVCSSDLSCVCSSDLSCVCSSDLSCVCSSDLSCVCSSDLSCVCSSDLSCVCSSDLSCVCSSDLSCVCSSDLSCVCSSDLSCVCTSHLSCVCSHVVSVCSRHFPKSPRFSLVVQASFDGEQLATDPVEHSEQPPFGTELAWELDRRTLHQHRLQRTPIKLQCFAVDSVSGRKESVGYIVLDLRSVQEVKQEPRWFPLLSSKYTKLKPALLLAAALENDTKFSEPSPDRFKARKAPPRQGSPAVTELLPDRLQAELVQDQGYHQVGPADHCTDMFVLSVTVAFATKLEQLIPSTMKLSAEGSDFFFYYSLLGNDITSEPFHNLLSPDFEPERASVRLRSSSQVLQAFLSRQPSLQIHLCCGNHSLGGTDVSLSALAAVSVDLENRAATVEGAFVLRPPTRVKHTLPALPADLQPTVGVAVTLRREDAAAQSSGNKEGSGARTRSVPTSVPLPLPPAAAPSVPPPAEPRPRSSSPLQKPPDSSPPPPLPPPSFHTESEAESLLEELQRPTAAAADVEVPDAPVEAGASSVSVSAPKVSIPSSAHHYSFSLDLCSLGSLGLTHPVAATLRYSYPFFGSAAPIMTSPPVELQRNVEASVPQSYCAFDFAALPQQLQDTFRSPSEKVAELSYVATLEDLGLVKAREVVVSDSSQNELEAPTQPPPLTAAAPSRSPAPPGPVGPAAPRDTLEYRTALELELWKEEQEDLFDDQEVEFNLLEEQLQKTLADLEKREKQLTEAELQVQRHITLYYIILYYSFILCGVKCVFHSEGVCVFVCVQTQRLQRDLRAEHDLAQRELQESSRRLQLDCDHRAALERDKVRVMEEERARLLQQISDGECRYKQLEREFQSYREQQNVRPEFRLQSEVNLLTLEKVELERKLDSTTKSKLHYKQQWGRALKELARFKQTFPLIRPGPAGRWETETTEREQENAMTRLKKQQAELEVLRRHHLATEEKEAVQQDRRELDDIRNDLNRLKEDRSGPAPVPPGHAPSPGLNDSADEHLSRLLEERDTLLRTGVYTHEDRIIAELTRRIQDAMRNRPIRRDLAPDASTNHVSYDVVRRLKRRSSSTSAETVCREQDVELQLPYWQAVAQIFRHTSDVSTRASEANETFENFASSRYSCREFTATFSAAKGKERIFGLVDSLQRTNSDVRKAVNSQDDFTPKSEKDAQLPVALTTSVHTETPRRPEHTRESS</sequence>
<feature type="domain" description="C2" evidence="3">
    <location>
        <begin position="169"/>
        <end position="296"/>
    </location>
</feature>
<dbReference type="GO" id="GO:0005813">
    <property type="term" value="C:centrosome"/>
    <property type="evidence" value="ECO:0007669"/>
    <property type="project" value="TreeGrafter"/>
</dbReference>
<dbReference type="InterPro" id="IPR000008">
    <property type="entry name" value="C2_dom"/>
</dbReference>
<evidence type="ECO:0000256" key="1">
    <source>
        <dbReference type="SAM" id="Coils"/>
    </source>
</evidence>
<keyword evidence="1" id="KW-0175">Coiled coil</keyword>
<dbReference type="GO" id="GO:0022027">
    <property type="term" value="P:interkinetic nuclear migration"/>
    <property type="evidence" value="ECO:0007669"/>
    <property type="project" value="TreeGrafter"/>
</dbReference>
<evidence type="ECO:0000259" key="3">
    <source>
        <dbReference type="PROSITE" id="PS50004"/>
    </source>
</evidence>
<feature type="compositionally biased region" description="Pro residues" evidence="2">
    <location>
        <begin position="576"/>
        <end position="591"/>
    </location>
</feature>
<accession>A0A6A4RU75</accession>
<dbReference type="InterPro" id="IPR039893">
    <property type="entry name" value="CEP120-like"/>
</dbReference>
<proteinExistence type="predicted"/>
<dbReference type="Proteomes" id="UP000438429">
    <property type="component" value="Unassembled WGS sequence"/>
</dbReference>
<gene>
    <name evidence="4" type="ORF">F2P81_025208</name>
</gene>
<dbReference type="PANTHER" id="PTHR21574">
    <property type="entry name" value="CENTROSOMAL PROTEIN OF 120 KDA"/>
    <property type="match status" value="1"/>
</dbReference>
<feature type="compositionally biased region" description="Basic and acidic residues" evidence="2">
    <location>
        <begin position="1281"/>
        <end position="1293"/>
    </location>
</feature>
<feature type="compositionally biased region" description="Pro residues" evidence="2">
    <location>
        <begin position="770"/>
        <end position="779"/>
    </location>
</feature>
<feature type="region of interest" description="Disordered" evidence="2">
    <location>
        <begin position="748"/>
        <end position="783"/>
    </location>
</feature>
<evidence type="ECO:0000313" key="5">
    <source>
        <dbReference type="Proteomes" id="UP000438429"/>
    </source>
</evidence>
<dbReference type="EMBL" id="VEVO01000025">
    <property type="protein sequence ID" value="KAF0022582.1"/>
    <property type="molecule type" value="Genomic_DNA"/>
</dbReference>
<feature type="coiled-coil region" evidence="1">
    <location>
        <begin position="881"/>
        <end position="951"/>
    </location>
</feature>
<comment type="caution">
    <text evidence="4">The sequence shown here is derived from an EMBL/GenBank/DDBJ whole genome shotgun (WGS) entry which is preliminary data.</text>
</comment>
<name>A0A6A4RU75_SCOMX</name>
<dbReference type="Pfam" id="PF12416">
    <property type="entry name" value="DUF3668"/>
    <property type="match status" value="1"/>
</dbReference>
<dbReference type="PANTHER" id="PTHR21574:SF0">
    <property type="entry name" value="CENTROSOMAL PROTEIN OF 120 KDA"/>
    <property type="match status" value="1"/>
</dbReference>
<dbReference type="InterPro" id="IPR035892">
    <property type="entry name" value="C2_domain_sf"/>
</dbReference>
<feature type="region of interest" description="Disordered" evidence="2">
    <location>
        <begin position="1072"/>
        <end position="1097"/>
    </location>
</feature>
<feature type="region of interest" description="Disordered" evidence="2">
    <location>
        <begin position="526"/>
        <end position="617"/>
    </location>
</feature>
<feature type="compositionally biased region" description="Basic and acidic residues" evidence="2">
    <location>
        <begin position="321"/>
        <end position="330"/>
    </location>
</feature>
<feature type="compositionally biased region" description="Pro residues" evidence="2">
    <location>
        <begin position="549"/>
        <end position="566"/>
    </location>
</feature>
<protein>
    <recommendedName>
        <fullName evidence="3">C2 domain-containing protein</fullName>
    </recommendedName>
</protein>
<dbReference type="PROSITE" id="PS50004">
    <property type="entry name" value="C2"/>
    <property type="match status" value="1"/>
</dbReference>
<feature type="region of interest" description="Disordered" evidence="2">
    <location>
        <begin position="1253"/>
        <end position="1293"/>
    </location>
</feature>
<organism evidence="4 5">
    <name type="scientific">Scophthalmus maximus</name>
    <name type="common">Turbot</name>
    <name type="synonym">Psetta maxima</name>
    <dbReference type="NCBI Taxonomy" id="52904"/>
    <lineage>
        <taxon>Eukaryota</taxon>
        <taxon>Metazoa</taxon>
        <taxon>Chordata</taxon>
        <taxon>Craniata</taxon>
        <taxon>Vertebrata</taxon>
        <taxon>Euteleostomi</taxon>
        <taxon>Actinopterygii</taxon>
        <taxon>Neopterygii</taxon>
        <taxon>Teleostei</taxon>
        <taxon>Neoteleostei</taxon>
        <taxon>Acanthomorphata</taxon>
        <taxon>Carangaria</taxon>
        <taxon>Pleuronectiformes</taxon>
        <taxon>Pleuronectoidei</taxon>
        <taxon>Scophthalmidae</taxon>
        <taxon>Scophthalmus</taxon>
    </lineage>
</organism>
<feature type="region of interest" description="Disordered" evidence="2">
    <location>
        <begin position="321"/>
        <end position="344"/>
    </location>
</feature>
<dbReference type="GO" id="GO:1903724">
    <property type="term" value="P:positive regulation of centriole elongation"/>
    <property type="evidence" value="ECO:0007669"/>
    <property type="project" value="TreeGrafter"/>
</dbReference>
<evidence type="ECO:0000256" key="2">
    <source>
        <dbReference type="SAM" id="MobiDB-lite"/>
    </source>
</evidence>
<evidence type="ECO:0000313" key="4">
    <source>
        <dbReference type="EMBL" id="KAF0022582.1"/>
    </source>
</evidence>
<feature type="coiled-coil region" evidence="1">
    <location>
        <begin position="798"/>
        <end position="839"/>
    </location>
</feature>